<proteinExistence type="predicted"/>
<evidence type="ECO:0000256" key="1">
    <source>
        <dbReference type="ARBA" id="ARBA00004127"/>
    </source>
</evidence>
<dbReference type="RefSeq" id="WP_083142550.1">
    <property type="nucleotide sequence ID" value="NZ_MVID01000004.1"/>
</dbReference>
<evidence type="ECO:0000256" key="2">
    <source>
        <dbReference type="ARBA" id="ARBA00022692"/>
    </source>
</evidence>
<feature type="domain" description="DUF202" evidence="6">
    <location>
        <begin position="8"/>
        <end position="72"/>
    </location>
</feature>
<keyword evidence="8" id="KW-1185">Reference proteome</keyword>
<feature type="transmembrane region" description="Helical" evidence="5">
    <location>
        <begin position="90"/>
        <end position="112"/>
    </location>
</feature>
<dbReference type="GO" id="GO:0012505">
    <property type="term" value="C:endomembrane system"/>
    <property type="evidence" value="ECO:0007669"/>
    <property type="project" value="UniProtKB-SubCell"/>
</dbReference>
<evidence type="ECO:0000256" key="4">
    <source>
        <dbReference type="ARBA" id="ARBA00023136"/>
    </source>
</evidence>
<dbReference type="EMBL" id="UEGS01000001">
    <property type="protein sequence ID" value="SRX79082.1"/>
    <property type="molecule type" value="Genomic_DNA"/>
</dbReference>
<evidence type="ECO:0000256" key="3">
    <source>
        <dbReference type="ARBA" id="ARBA00022989"/>
    </source>
</evidence>
<evidence type="ECO:0000313" key="8">
    <source>
        <dbReference type="Proteomes" id="UP000252008"/>
    </source>
</evidence>
<keyword evidence="3 5" id="KW-1133">Transmembrane helix</keyword>
<feature type="transmembrane region" description="Helical" evidence="5">
    <location>
        <begin position="48"/>
        <end position="65"/>
    </location>
</feature>
<evidence type="ECO:0000313" key="7">
    <source>
        <dbReference type="EMBL" id="SRX79082.1"/>
    </source>
</evidence>
<keyword evidence="4 5" id="KW-0472">Membrane</keyword>
<organism evidence="7 8">
    <name type="scientific">Mycolicibacterium parafortuitum</name>
    <name type="common">Mycobacterium parafortuitum</name>
    <dbReference type="NCBI Taxonomy" id="39692"/>
    <lineage>
        <taxon>Bacteria</taxon>
        <taxon>Bacillati</taxon>
        <taxon>Actinomycetota</taxon>
        <taxon>Actinomycetes</taxon>
        <taxon>Mycobacteriales</taxon>
        <taxon>Mycobacteriaceae</taxon>
        <taxon>Mycolicibacterium</taxon>
    </lineage>
</organism>
<dbReference type="AlphaFoldDB" id="A0A375YD75"/>
<dbReference type="Pfam" id="PF02656">
    <property type="entry name" value="DUF202"/>
    <property type="match status" value="1"/>
</dbReference>
<dbReference type="InterPro" id="IPR003807">
    <property type="entry name" value="DUF202"/>
</dbReference>
<comment type="subcellular location">
    <subcellularLocation>
        <location evidence="1">Endomembrane system</location>
        <topology evidence="1">Multi-pass membrane protein</topology>
    </subcellularLocation>
</comment>
<gene>
    <name evidence="7" type="ORF">MPP7335_00815</name>
</gene>
<reference evidence="7 8" key="1">
    <citation type="submission" date="2018-05" db="EMBL/GenBank/DDBJ databases">
        <authorList>
            <consortium name="IHU Genomes"/>
        </authorList>
    </citation>
    <scope>NUCLEOTIDE SEQUENCE [LARGE SCALE GENOMIC DNA]</scope>
    <source>
        <strain evidence="7 8">P7335</strain>
    </source>
</reference>
<evidence type="ECO:0000256" key="5">
    <source>
        <dbReference type="SAM" id="Phobius"/>
    </source>
</evidence>
<accession>A0A375YD75</accession>
<protein>
    <recommendedName>
        <fullName evidence="6">DUF202 domain-containing protein</fullName>
    </recommendedName>
</protein>
<evidence type="ECO:0000259" key="6">
    <source>
        <dbReference type="Pfam" id="PF02656"/>
    </source>
</evidence>
<keyword evidence="2 5" id="KW-0812">Transmembrane</keyword>
<dbReference type="Proteomes" id="UP000252008">
    <property type="component" value="Unassembled WGS sequence"/>
</dbReference>
<name>A0A375YD75_MYCPF</name>
<dbReference type="STRING" id="39692.BST38_07035"/>
<sequence>MVVPEPAKPGLPVERTVLSWERSSLGFLAGGALLLLRQHGPLGPVRVGLAVGAAVLALLVLALGYRRSRAVRAGRDADGRPVVTEPHLEVMLIGSATVLFGAAIAVTVLVAFR</sequence>